<dbReference type="Proteomes" id="UP000886884">
    <property type="component" value="Unassembled WGS sequence"/>
</dbReference>
<name>A0A9D1PAD0_9FIRM</name>
<protein>
    <recommendedName>
        <fullName evidence="4">Sigma-70, region 4</fullName>
    </recommendedName>
</protein>
<comment type="caution">
    <text evidence="2">The sequence shown here is derived from an EMBL/GenBank/DDBJ whole genome shotgun (WGS) entry which is preliminary data.</text>
</comment>
<feature type="coiled-coil region" evidence="1">
    <location>
        <begin position="7"/>
        <end position="34"/>
    </location>
</feature>
<dbReference type="EMBL" id="DVOT01000246">
    <property type="protein sequence ID" value="HIV29031.1"/>
    <property type="molecule type" value="Genomic_DNA"/>
</dbReference>
<evidence type="ECO:0008006" key="4">
    <source>
        <dbReference type="Google" id="ProtNLM"/>
    </source>
</evidence>
<sequence length="159" mass="18168">MRAITILQRCREAEQDLRRIRQRIERRREAAESVTPRINAGGGRSTAESDKIAAFVAAITELEADLRGREQARRVEVAAACVLLDCLPENESAVLHQFYIKRQKIPAIARKLGFTEGYIRKLKTMGERMLDELPQETVRGALPCWYIREYPEGGQKSNR</sequence>
<dbReference type="InterPro" id="IPR013324">
    <property type="entry name" value="RNA_pol_sigma_r3/r4-like"/>
</dbReference>
<accession>A0A9D1PAD0</accession>
<gene>
    <name evidence="2" type="ORF">IAA64_13795</name>
</gene>
<evidence type="ECO:0000256" key="1">
    <source>
        <dbReference type="SAM" id="Coils"/>
    </source>
</evidence>
<dbReference type="SUPFAM" id="SSF88659">
    <property type="entry name" value="Sigma3 and sigma4 domains of RNA polymerase sigma factors"/>
    <property type="match status" value="1"/>
</dbReference>
<reference evidence="2" key="1">
    <citation type="submission" date="2020-10" db="EMBL/GenBank/DDBJ databases">
        <authorList>
            <person name="Gilroy R."/>
        </authorList>
    </citation>
    <scope>NUCLEOTIDE SEQUENCE</scope>
    <source>
        <strain evidence="2">CHK183-6373</strain>
    </source>
</reference>
<proteinExistence type="predicted"/>
<reference evidence="2" key="2">
    <citation type="journal article" date="2021" name="PeerJ">
        <title>Extensive microbial diversity within the chicken gut microbiome revealed by metagenomics and culture.</title>
        <authorList>
            <person name="Gilroy R."/>
            <person name="Ravi A."/>
            <person name="Getino M."/>
            <person name="Pursley I."/>
            <person name="Horton D.L."/>
            <person name="Alikhan N.F."/>
            <person name="Baker D."/>
            <person name="Gharbi K."/>
            <person name="Hall N."/>
            <person name="Watson M."/>
            <person name="Adriaenssens E.M."/>
            <person name="Foster-Nyarko E."/>
            <person name="Jarju S."/>
            <person name="Secka A."/>
            <person name="Antonio M."/>
            <person name="Oren A."/>
            <person name="Chaudhuri R.R."/>
            <person name="La Ragione R."/>
            <person name="Hildebrand F."/>
            <person name="Pallen M.J."/>
        </authorList>
    </citation>
    <scope>NUCLEOTIDE SEQUENCE</scope>
    <source>
        <strain evidence="2">CHK183-6373</strain>
    </source>
</reference>
<keyword evidence="1" id="KW-0175">Coiled coil</keyword>
<dbReference type="AlphaFoldDB" id="A0A9D1PAD0"/>
<evidence type="ECO:0000313" key="3">
    <source>
        <dbReference type="Proteomes" id="UP000886884"/>
    </source>
</evidence>
<evidence type="ECO:0000313" key="2">
    <source>
        <dbReference type="EMBL" id="HIV29031.1"/>
    </source>
</evidence>
<organism evidence="2 3">
    <name type="scientific">Candidatus Ornithocaccomicrobium faecavium</name>
    <dbReference type="NCBI Taxonomy" id="2840890"/>
    <lineage>
        <taxon>Bacteria</taxon>
        <taxon>Bacillati</taxon>
        <taxon>Bacillota</taxon>
        <taxon>Clostridia</taxon>
        <taxon>Candidatus Ornithocaccomicrobium</taxon>
    </lineage>
</organism>